<keyword evidence="6" id="KW-0812">Transmembrane</keyword>
<dbReference type="PANTHER" id="PTHR10721">
    <property type="entry name" value="MITOCHONDRIAL IMPORT INNER MEMBRANE TRANSLOCASE SUBUNIT TIM44"/>
    <property type="match status" value="1"/>
</dbReference>
<dbReference type="PIRSF" id="PIRSF031890">
    <property type="entry name" value="UCP031890_transporter_Tim44"/>
    <property type="match status" value="1"/>
</dbReference>
<dbReference type="Proteomes" id="UP000245396">
    <property type="component" value="Unassembled WGS sequence"/>
</dbReference>
<keyword evidence="3" id="KW-0809">Transit peptide</keyword>
<dbReference type="SUPFAM" id="SSF54427">
    <property type="entry name" value="NTF2-like"/>
    <property type="match status" value="1"/>
</dbReference>
<gene>
    <name evidence="8" type="ORF">C7441_11399</name>
</gene>
<dbReference type="NCBIfam" id="NF033779">
    <property type="entry name" value="Tim44_TimA_adap"/>
    <property type="match status" value="1"/>
</dbReference>
<evidence type="ECO:0000256" key="4">
    <source>
        <dbReference type="ARBA" id="ARBA00023136"/>
    </source>
</evidence>
<keyword evidence="9" id="KW-1185">Reference proteome</keyword>
<evidence type="ECO:0000256" key="1">
    <source>
        <dbReference type="ARBA" id="ARBA00004370"/>
    </source>
</evidence>
<dbReference type="SMART" id="SM00978">
    <property type="entry name" value="Tim44"/>
    <property type="match status" value="1"/>
</dbReference>
<dbReference type="GO" id="GO:0016020">
    <property type="term" value="C:membrane"/>
    <property type="evidence" value="ECO:0007669"/>
    <property type="project" value="UniProtKB-SubCell"/>
</dbReference>
<dbReference type="InterPro" id="IPR039544">
    <property type="entry name" value="Tim44-like"/>
</dbReference>
<evidence type="ECO:0000259" key="7">
    <source>
        <dbReference type="SMART" id="SM00978"/>
    </source>
</evidence>
<comment type="subcellular location">
    <subcellularLocation>
        <location evidence="1">Membrane</location>
    </subcellularLocation>
</comment>
<dbReference type="GO" id="GO:0030150">
    <property type="term" value="P:protein import into mitochondrial matrix"/>
    <property type="evidence" value="ECO:0007669"/>
    <property type="project" value="TreeGrafter"/>
</dbReference>
<evidence type="ECO:0000313" key="9">
    <source>
        <dbReference type="Proteomes" id="UP000245396"/>
    </source>
</evidence>
<dbReference type="PANTHER" id="PTHR10721:SF1">
    <property type="entry name" value="MITOCHONDRIAL IMPORT INNER MEMBRANE TRANSLOCASE SUBUNIT TIM44"/>
    <property type="match status" value="1"/>
</dbReference>
<accession>A0A316BZF2</accession>
<dbReference type="GO" id="GO:0051087">
    <property type="term" value="F:protein-folding chaperone binding"/>
    <property type="evidence" value="ECO:0007669"/>
    <property type="project" value="TreeGrafter"/>
</dbReference>
<dbReference type="Gene3D" id="3.10.450.240">
    <property type="match status" value="1"/>
</dbReference>
<dbReference type="STRING" id="1192868.GCA_000304395_01222"/>
<evidence type="ECO:0000256" key="6">
    <source>
        <dbReference type="SAM" id="Phobius"/>
    </source>
</evidence>
<dbReference type="AlphaFoldDB" id="A0A316BZF2"/>
<proteinExistence type="inferred from homology"/>
<comment type="caution">
    <text evidence="8">The sequence shown here is derived from an EMBL/GenBank/DDBJ whole genome shotgun (WGS) entry which is preliminary data.</text>
</comment>
<evidence type="ECO:0000313" key="8">
    <source>
        <dbReference type="EMBL" id="PWJ80172.1"/>
    </source>
</evidence>
<evidence type="ECO:0000256" key="2">
    <source>
        <dbReference type="ARBA" id="ARBA00009597"/>
    </source>
</evidence>
<feature type="transmembrane region" description="Helical" evidence="6">
    <location>
        <begin position="12"/>
        <end position="30"/>
    </location>
</feature>
<dbReference type="InterPro" id="IPR016985">
    <property type="entry name" value="UCP031890_Tim44-rel"/>
</dbReference>
<evidence type="ECO:0000256" key="5">
    <source>
        <dbReference type="SAM" id="MobiDB-lite"/>
    </source>
</evidence>
<reference evidence="8 9" key="1">
    <citation type="submission" date="2018-05" db="EMBL/GenBank/DDBJ databases">
        <title>Genomic Encyclopedia of Type Strains, Phase IV (KMG-IV): sequencing the most valuable type-strain genomes for metagenomic binning, comparative biology and taxonomic classification.</title>
        <authorList>
            <person name="Goeker M."/>
        </authorList>
    </citation>
    <scope>NUCLEOTIDE SEQUENCE [LARGE SCALE GENOMIC DNA]</scope>
    <source>
        <strain evidence="8 9">DSM 6986</strain>
    </source>
</reference>
<protein>
    <submittedName>
        <fullName evidence="8">Putative lipid-binding transport protein (Tim44 family)</fullName>
    </submittedName>
</protein>
<dbReference type="InterPro" id="IPR032710">
    <property type="entry name" value="NTF2-like_dom_sf"/>
</dbReference>
<evidence type="ECO:0000256" key="3">
    <source>
        <dbReference type="ARBA" id="ARBA00022946"/>
    </source>
</evidence>
<comment type="similarity">
    <text evidence="2">Belongs to the Tim44 family.</text>
</comment>
<dbReference type="InterPro" id="IPR007379">
    <property type="entry name" value="Tim44-like_dom"/>
</dbReference>
<dbReference type="Pfam" id="PF04280">
    <property type="entry name" value="Tim44"/>
    <property type="match status" value="1"/>
</dbReference>
<dbReference type="EMBL" id="QGGG01000013">
    <property type="protein sequence ID" value="PWJ80172.1"/>
    <property type="molecule type" value="Genomic_DNA"/>
</dbReference>
<sequence>MAEDMEFFDFGTLFFLIAAVVIFFQLRNVLGRRTGNERPPFDPYTAARTGDKDAAQKSENVVSLPRKRGPADNDDAYAAIDAVAKPDTDLNRGLRAIKDADASFEPKSFVDGAKMAYEMIVMAYADGDRKTLKNLLSREVYDGFVAAISDREARSEKIQSSFVGIDKADIVAAEVKNGEAHITLRIISELISATRDKAGEVIDGDPETVAEVKDVWTFARDARSRDPNWKLVATEEEE</sequence>
<name>A0A316BZF2_PSESE</name>
<keyword evidence="6" id="KW-1133">Transmembrane helix</keyword>
<feature type="domain" description="Tim44-like" evidence="7">
    <location>
        <begin position="90"/>
        <end position="236"/>
    </location>
</feature>
<organism evidence="8 9">
    <name type="scientific">Pseudaminobacter salicylatoxidans</name>
    <dbReference type="NCBI Taxonomy" id="93369"/>
    <lineage>
        <taxon>Bacteria</taxon>
        <taxon>Pseudomonadati</taxon>
        <taxon>Pseudomonadota</taxon>
        <taxon>Alphaproteobacteria</taxon>
        <taxon>Hyphomicrobiales</taxon>
        <taxon>Phyllobacteriaceae</taxon>
        <taxon>Pseudaminobacter</taxon>
    </lineage>
</organism>
<feature type="region of interest" description="Disordered" evidence="5">
    <location>
        <begin position="35"/>
        <end position="69"/>
    </location>
</feature>
<keyword evidence="4 6" id="KW-0472">Membrane</keyword>